<evidence type="ECO:0000256" key="1">
    <source>
        <dbReference type="ARBA" id="ARBA00022737"/>
    </source>
</evidence>
<dbReference type="GO" id="GO:0016020">
    <property type="term" value="C:membrane"/>
    <property type="evidence" value="ECO:0007669"/>
    <property type="project" value="UniProtKB-SubCell"/>
</dbReference>
<keyword evidence="3" id="KW-0732">Signal</keyword>
<evidence type="ECO:0000313" key="6">
    <source>
        <dbReference type="Proteomes" id="UP001497472"/>
    </source>
</evidence>
<sequence>MAILTVFTVLVALLALGAVRCEDETIGPIFMKEPPNRVDFSNTTGAVVECAARGSPPPDVIWVRADGTAVGDVPGLRQVLPNGNLVFPPFRAEDYRQEVHAQVYACLARNPVGTIHSRDVNVRAVVQQQYESEVNNEYVIRGNSAILKCSIPSFVADFVNVISWHDEQENAYTINGTKEGDVVTQYFEAEVVSEYVIRGNTAVLKCNIPSFVADFVKVEAWVDSDKNEYMITDDIVVNQFYEAEILTEYVIRGNAAVLKCSIPSFVADFVKVEAWIDEEGTVISYSEDLVVSQYYVTEAENEYVIRGNAAIVHCKIPSFVTDFVHVESWVLDDGQILTINNTSYQEVVSQPYEAEADNEYVIRGNAAIMKCEVPSFVSDFVFVEMWMDSEGGTYFPGSNEAVLQAYEARVNDEFVLRGNTAILKCIVPSFVADFVHVVSWIMDNDTVTADENLDNISVVHQNYEPRVTDEDVLRGNSAIVKCTIPSFVSDYVQVVEWVTEEESLSVFSLNDSAANYAVNQFYESQVYDIYVIRGNAAVFKCHIPSFVSDHVHVVSWHDSEGGEFIKNENYVVSQAYTVNLVEENVLRGNAAILKCLIPSFVTEYVQVSSWIISEGDDETEIKVNDTTNRDVVSQAYTVNLMEESVLRGNAAILKCHISTFVTEYVSVSSWIISEGDKEELEIQQTDSNDLVVSQSYTVNLWEENVLRGNSAILKCHIPSFVTEYVTVTSWIISEGDNEELDINLDSDSNLVVSQAYDVKFWEEYVLRGNAAVLKCQIPSYVSEYVSVVSWIISEDDNEQEVKIDELSDLVVSQAYAVNLMEEYVLRGNSAILKCHIPSFVSEYVTVVSWIISEGEETDEINLDSDQNSYEGKYLVLPSGELHIRDVGPEDGYKSYQCRTKHRLTGETRLSATKGRLVITEPMGRVPPKFPSAQTTSGFQFHEFSDLAVLCPAQAFPAPMYRQVGAMFVATEDTPFSLQCPAQAFPVPVFR</sequence>
<evidence type="ECO:0000259" key="4">
    <source>
        <dbReference type="PROSITE" id="PS50835"/>
    </source>
</evidence>
<reference evidence="5 6" key="1">
    <citation type="submission" date="2023-11" db="EMBL/GenBank/DDBJ databases">
        <authorList>
            <person name="Okamura Y."/>
        </authorList>
    </citation>
    <scope>NUCLEOTIDE SEQUENCE [LARGE SCALE GENOMIC DNA]</scope>
</reference>
<dbReference type="PROSITE" id="PS50835">
    <property type="entry name" value="IG_LIKE"/>
    <property type="match status" value="2"/>
</dbReference>
<name>A0AAV1IX58_9NEOP</name>
<dbReference type="Proteomes" id="UP001497472">
    <property type="component" value="Unassembled WGS sequence"/>
</dbReference>
<dbReference type="FunFam" id="2.60.40.10:FF:000310">
    <property type="entry name" value="Down syndrome cell adhesion molecule, isoform D"/>
    <property type="match status" value="1"/>
</dbReference>
<keyword evidence="2" id="KW-1015">Disulfide bond</keyword>
<organism evidence="5 6">
    <name type="scientific">Leptosia nina</name>
    <dbReference type="NCBI Taxonomy" id="320188"/>
    <lineage>
        <taxon>Eukaryota</taxon>
        <taxon>Metazoa</taxon>
        <taxon>Ecdysozoa</taxon>
        <taxon>Arthropoda</taxon>
        <taxon>Hexapoda</taxon>
        <taxon>Insecta</taxon>
        <taxon>Pterygota</taxon>
        <taxon>Neoptera</taxon>
        <taxon>Endopterygota</taxon>
        <taxon>Lepidoptera</taxon>
        <taxon>Glossata</taxon>
        <taxon>Ditrysia</taxon>
        <taxon>Papilionoidea</taxon>
        <taxon>Pieridae</taxon>
        <taxon>Pierinae</taxon>
        <taxon>Leptosia</taxon>
    </lineage>
</organism>
<comment type="caution">
    <text evidence="5">The sequence shown here is derived from an EMBL/GenBank/DDBJ whole genome shotgun (WGS) entry which is preliminary data.</text>
</comment>
<evidence type="ECO:0000256" key="2">
    <source>
        <dbReference type="ARBA" id="ARBA00023157"/>
    </source>
</evidence>
<dbReference type="SUPFAM" id="SSF48726">
    <property type="entry name" value="Immunoglobulin"/>
    <property type="match status" value="2"/>
</dbReference>
<dbReference type="InterPro" id="IPR007110">
    <property type="entry name" value="Ig-like_dom"/>
</dbReference>
<gene>
    <name evidence="5" type="ORF">LNINA_LOCUS599</name>
</gene>
<accession>A0AAV1IX58</accession>
<feature type="chain" id="PRO_5043909113" description="Ig-like domain-containing protein" evidence="3">
    <location>
        <begin position="22"/>
        <end position="990"/>
    </location>
</feature>
<evidence type="ECO:0000256" key="3">
    <source>
        <dbReference type="SAM" id="SignalP"/>
    </source>
</evidence>
<proteinExistence type="predicted"/>
<dbReference type="InterPro" id="IPR013783">
    <property type="entry name" value="Ig-like_fold"/>
</dbReference>
<keyword evidence="1" id="KW-0677">Repeat</keyword>
<dbReference type="FunFam" id="2.60.40.10:FF:000230">
    <property type="entry name" value="Down syndrome cell adhesion molecule, isoform D"/>
    <property type="match status" value="1"/>
</dbReference>
<protein>
    <recommendedName>
        <fullName evidence="4">Ig-like domain-containing protein</fullName>
    </recommendedName>
</protein>
<feature type="signal peptide" evidence="3">
    <location>
        <begin position="1"/>
        <end position="21"/>
    </location>
</feature>
<evidence type="ECO:0000313" key="5">
    <source>
        <dbReference type="EMBL" id="CAK1540553.1"/>
    </source>
</evidence>
<dbReference type="EMBL" id="CAVLEF010000001">
    <property type="protein sequence ID" value="CAK1540553.1"/>
    <property type="molecule type" value="Genomic_DNA"/>
</dbReference>
<keyword evidence="6" id="KW-1185">Reference proteome</keyword>
<feature type="domain" description="Ig-like" evidence="4">
    <location>
        <begin position="28"/>
        <end position="121"/>
    </location>
</feature>
<dbReference type="GO" id="GO:0098609">
    <property type="term" value="P:cell-cell adhesion"/>
    <property type="evidence" value="ECO:0007669"/>
    <property type="project" value="TreeGrafter"/>
</dbReference>
<dbReference type="Gene3D" id="2.60.40.10">
    <property type="entry name" value="Immunoglobulins"/>
    <property type="match status" value="14"/>
</dbReference>
<dbReference type="InterPro" id="IPR036179">
    <property type="entry name" value="Ig-like_dom_sf"/>
</dbReference>
<dbReference type="PANTHER" id="PTHR44170:SF6">
    <property type="entry name" value="CONTACTIN"/>
    <property type="match status" value="1"/>
</dbReference>
<feature type="domain" description="Ig-like" evidence="4">
    <location>
        <begin position="812"/>
        <end position="910"/>
    </location>
</feature>
<dbReference type="PANTHER" id="PTHR44170">
    <property type="entry name" value="PROTEIN SIDEKICK"/>
    <property type="match status" value="1"/>
</dbReference>
<dbReference type="AlphaFoldDB" id="A0AAV1IX58"/>